<keyword evidence="1" id="KW-0808">Transferase</keyword>
<dbReference type="EMBL" id="LJXB01000092">
    <property type="protein sequence ID" value="KPU52998.1"/>
    <property type="molecule type" value="Genomic_DNA"/>
</dbReference>
<dbReference type="Pfam" id="PF14602">
    <property type="entry name" value="Hexapep_2"/>
    <property type="match status" value="1"/>
</dbReference>
<comment type="caution">
    <text evidence="1">The sequence shown here is derived from an EMBL/GenBank/DDBJ whole genome shotgun (WGS) entry which is preliminary data.</text>
</comment>
<accession>A0A0P8YMG6</accession>
<dbReference type="Gene3D" id="2.160.10.10">
    <property type="entry name" value="Hexapeptide repeat proteins"/>
    <property type="match status" value="1"/>
</dbReference>
<dbReference type="SUPFAM" id="SSF51161">
    <property type="entry name" value="Trimeric LpxA-like enzymes"/>
    <property type="match status" value="1"/>
</dbReference>
<organism evidence="1 2">
    <name type="scientific">Pseudomonas fluorescens</name>
    <dbReference type="NCBI Taxonomy" id="294"/>
    <lineage>
        <taxon>Bacteria</taxon>
        <taxon>Pseudomonadati</taxon>
        <taxon>Pseudomonadota</taxon>
        <taxon>Gammaproteobacteria</taxon>
        <taxon>Pseudomonadales</taxon>
        <taxon>Pseudomonadaceae</taxon>
        <taxon>Pseudomonas</taxon>
    </lineage>
</organism>
<gene>
    <name evidence="1" type="ORF">AN403_686</name>
</gene>
<sequence length="195" mass="21318">MNSYSFQTFARTSFFYIFSKITYGRNIRIIKGFPRIINKGHLYFGKKFTAGLDLRLEVLAGTASVVIGENVKINDYCHIGAINSIEIGDNCLLGSRVSIVDHEHGIYQAFNDCMQSDPAIPPDERTLKGSPIKIGARTWIGEGVVVLSGVNIGPGCIIGANAVVTKNIPENSIAVGIPAKVIRKYNEGSQAWERI</sequence>
<name>A0A0P8YMG6_PSEFL</name>
<dbReference type="PANTHER" id="PTHR23416:SF78">
    <property type="entry name" value="LIPOPOLYSACCHARIDE BIOSYNTHESIS O-ACETYL TRANSFERASE WBBJ-RELATED"/>
    <property type="match status" value="1"/>
</dbReference>
<dbReference type="PATRIC" id="fig|294.162.peg.5635"/>
<protein>
    <submittedName>
        <fullName evidence="1">Hexapeptide repeat of succinyl-transferase family protein</fullName>
    </submittedName>
</protein>
<dbReference type="InterPro" id="IPR001451">
    <property type="entry name" value="Hexapep"/>
</dbReference>
<dbReference type="InterPro" id="IPR051159">
    <property type="entry name" value="Hexapeptide_acetyltransf"/>
</dbReference>
<evidence type="ECO:0000313" key="1">
    <source>
        <dbReference type="EMBL" id="KPU52998.1"/>
    </source>
</evidence>
<proteinExistence type="predicted"/>
<dbReference type="PANTHER" id="PTHR23416">
    <property type="entry name" value="SIALIC ACID SYNTHASE-RELATED"/>
    <property type="match status" value="1"/>
</dbReference>
<dbReference type="RefSeq" id="WP_081015235.1">
    <property type="nucleotide sequence ID" value="NZ_LJXB01000092.1"/>
</dbReference>
<evidence type="ECO:0000313" key="2">
    <source>
        <dbReference type="Proteomes" id="UP000050349"/>
    </source>
</evidence>
<dbReference type="Proteomes" id="UP000050349">
    <property type="component" value="Unassembled WGS sequence"/>
</dbReference>
<dbReference type="InterPro" id="IPR011004">
    <property type="entry name" value="Trimer_LpxA-like_sf"/>
</dbReference>
<dbReference type="AlphaFoldDB" id="A0A0P8YMG6"/>
<dbReference type="Pfam" id="PF00132">
    <property type="entry name" value="Hexapep"/>
    <property type="match status" value="1"/>
</dbReference>
<dbReference type="GO" id="GO:0016740">
    <property type="term" value="F:transferase activity"/>
    <property type="evidence" value="ECO:0007669"/>
    <property type="project" value="UniProtKB-KW"/>
</dbReference>
<dbReference type="OrthoDB" id="9815592at2"/>
<dbReference type="CDD" id="cd04647">
    <property type="entry name" value="LbH_MAT_like"/>
    <property type="match status" value="1"/>
</dbReference>
<reference evidence="1 2" key="1">
    <citation type="submission" date="2015-09" db="EMBL/GenBank/DDBJ databases">
        <authorList>
            <person name="Jackson K.R."/>
            <person name="Lunt B.L."/>
            <person name="Fisher J.N.B."/>
            <person name="Gardner A.V."/>
            <person name="Bailey M.E."/>
            <person name="Deus L.M."/>
            <person name="Earl A.S."/>
            <person name="Gibby P.D."/>
            <person name="Hartmann K.A."/>
            <person name="Liu J.E."/>
            <person name="Manci A.M."/>
            <person name="Nielsen D.A."/>
            <person name="Solomon M.B."/>
            <person name="Breakwell D.P."/>
            <person name="Burnett S.H."/>
            <person name="Grose J.H."/>
        </authorList>
    </citation>
    <scope>NUCLEOTIDE SEQUENCE [LARGE SCALE GENOMIC DNA]</scope>
    <source>
        <strain evidence="1 2">S613</strain>
    </source>
</reference>